<organism evidence="16 17">
    <name type="scientific">Aquipluma nitroreducens</name>
    <dbReference type="NCBI Taxonomy" id="2010828"/>
    <lineage>
        <taxon>Bacteria</taxon>
        <taxon>Pseudomonadati</taxon>
        <taxon>Bacteroidota</taxon>
        <taxon>Bacteroidia</taxon>
        <taxon>Marinilabiliales</taxon>
        <taxon>Prolixibacteraceae</taxon>
        <taxon>Aquipluma</taxon>
    </lineage>
</organism>
<keyword evidence="10" id="KW-0675">Receptor</keyword>
<dbReference type="InterPro" id="IPR036942">
    <property type="entry name" value="Beta-barrel_TonB_sf"/>
</dbReference>
<dbReference type="PANTHER" id="PTHR30069">
    <property type="entry name" value="TONB-DEPENDENT OUTER MEMBRANE RECEPTOR"/>
    <property type="match status" value="1"/>
</dbReference>
<dbReference type="KEGG" id="anf:AQPE_4599"/>
<dbReference type="InterPro" id="IPR023996">
    <property type="entry name" value="TonB-dep_OMP_SusC/RagA"/>
</dbReference>
<keyword evidence="4" id="KW-0410">Iron transport</keyword>
<evidence type="ECO:0000256" key="6">
    <source>
        <dbReference type="ARBA" id="ARBA00022729"/>
    </source>
</evidence>
<feature type="chain" id="PRO_5024289747" evidence="14">
    <location>
        <begin position="22"/>
        <end position="1166"/>
    </location>
</feature>
<keyword evidence="17" id="KW-1185">Reference proteome</keyword>
<accession>A0A5K7SG42</accession>
<evidence type="ECO:0000256" key="9">
    <source>
        <dbReference type="ARBA" id="ARBA00023136"/>
    </source>
</evidence>
<dbReference type="PANTHER" id="PTHR30069:SF29">
    <property type="entry name" value="HEMOGLOBIN AND HEMOGLOBIN-HAPTOGLOBIN-BINDING PROTEIN 1-RELATED"/>
    <property type="match status" value="1"/>
</dbReference>
<keyword evidence="5 12" id="KW-0812">Transmembrane</keyword>
<comment type="similarity">
    <text evidence="12 13">Belongs to the TonB-dependent receptor family.</text>
</comment>
<dbReference type="Pfam" id="PF00593">
    <property type="entry name" value="TonB_dep_Rec_b-barrel"/>
    <property type="match status" value="1"/>
</dbReference>
<dbReference type="Pfam" id="PF07715">
    <property type="entry name" value="Plug"/>
    <property type="match status" value="1"/>
</dbReference>
<dbReference type="InterPro" id="IPR008969">
    <property type="entry name" value="CarboxyPept-like_regulatory"/>
</dbReference>
<dbReference type="Pfam" id="PF13715">
    <property type="entry name" value="CarbopepD_reg_2"/>
    <property type="match status" value="1"/>
</dbReference>
<evidence type="ECO:0000256" key="10">
    <source>
        <dbReference type="ARBA" id="ARBA00023170"/>
    </source>
</evidence>
<dbReference type="InterPro" id="IPR011662">
    <property type="entry name" value="Secretin/TonB_short_N"/>
</dbReference>
<feature type="signal peptide" evidence="14">
    <location>
        <begin position="1"/>
        <end position="21"/>
    </location>
</feature>
<proteinExistence type="inferred from homology"/>
<gene>
    <name evidence="16" type="ORF">AQPE_4599</name>
</gene>
<keyword evidence="3 12" id="KW-1134">Transmembrane beta strand</keyword>
<dbReference type="SMART" id="SM00965">
    <property type="entry name" value="STN"/>
    <property type="match status" value="1"/>
</dbReference>
<dbReference type="GO" id="GO:0044718">
    <property type="term" value="P:siderophore transmembrane transport"/>
    <property type="evidence" value="ECO:0007669"/>
    <property type="project" value="TreeGrafter"/>
</dbReference>
<dbReference type="Gene3D" id="2.40.170.20">
    <property type="entry name" value="TonB-dependent receptor, beta-barrel domain"/>
    <property type="match status" value="1"/>
</dbReference>
<evidence type="ECO:0000256" key="2">
    <source>
        <dbReference type="ARBA" id="ARBA00022448"/>
    </source>
</evidence>
<dbReference type="NCBIfam" id="TIGR04056">
    <property type="entry name" value="OMP_RagA_SusC"/>
    <property type="match status" value="1"/>
</dbReference>
<feature type="domain" description="Secretin/TonB short N-terminal" evidence="15">
    <location>
        <begin position="53"/>
        <end position="104"/>
    </location>
</feature>
<keyword evidence="9 12" id="KW-0472">Membrane</keyword>
<evidence type="ECO:0000256" key="11">
    <source>
        <dbReference type="ARBA" id="ARBA00023237"/>
    </source>
</evidence>
<evidence type="ECO:0000256" key="14">
    <source>
        <dbReference type="SAM" id="SignalP"/>
    </source>
</evidence>
<dbReference type="InterPro" id="IPR012910">
    <property type="entry name" value="Plug_dom"/>
</dbReference>
<dbReference type="InterPro" id="IPR039426">
    <property type="entry name" value="TonB-dep_rcpt-like"/>
</dbReference>
<reference evidence="16" key="1">
    <citation type="journal article" date="2020" name="Int. J. Syst. Evol. Microbiol.">
        <title>Aquipluma nitroreducens gen. nov. sp. nov., a novel facultatively anaerobic bacterium isolated from a freshwater lake.</title>
        <authorList>
            <person name="Watanabe M."/>
            <person name="Kojima H."/>
            <person name="Fukui M."/>
        </authorList>
    </citation>
    <scope>NUCLEOTIDE SEQUENCE</scope>
    <source>
        <strain evidence="16">MeG22</strain>
    </source>
</reference>
<dbReference type="Pfam" id="PF07660">
    <property type="entry name" value="STN"/>
    <property type="match status" value="1"/>
</dbReference>
<dbReference type="InterPro" id="IPR023997">
    <property type="entry name" value="TonB-dep_OMP_SusC/RagA_CS"/>
</dbReference>
<keyword evidence="4" id="KW-0406">Ion transport</keyword>
<dbReference type="InterPro" id="IPR000531">
    <property type="entry name" value="Beta-barrel_TonB"/>
</dbReference>
<dbReference type="InterPro" id="IPR037066">
    <property type="entry name" value="Plug_dom_sf"/>
</dbReference>
<evidence type="ECO:0000256" key="5">
    <source>
        <dbReference type="ARBA" id="ARBA00022692"/>
    </source>
</evidence>
<dbReference type="SUPFAM" id="SSF49464">
    <property type="entry name" value="Carboxypeptidase regulatory domain-like"/>
    <property type="match status" value="1"/>
</dbReference>
<evidence type="ECO:0000256" key="7">
    <source>
        <dbReference type="ARBA" id="ARBA00023004"/>
    </source>
</evidence>
<dbReference type="Gene3D" id="2.60.40.1120">
    <property type="entry name" value="Carboxypeptidase-like, regulatory domain"/>
    <property type="match status" value="1"/>
</dbReference>
<dbReference type="SUPFAM" id="SSF56935">
    <property type="entry name" value="Porins"/>
    <property type="match status" value="1"/>
</dbReference>
<comment type="subcellular location">
    <subcellularLocation>
        <location evidence="1 12">Cell outer membrane</location>
        <topology evidence="1 12">Multi-pass membrane protein</topology>
    </subcellularLocation>
</comment>
<dbReference type="EMBL" id="AP018694">
    <property type="protein sequence ID" value="BBE20407.1"/>
    <property type="molecule type" value="Genomic_DNA"/>
</dbReference>
<keyword evidence="6 14" id="KW-0732">Signal</keyword>
<dbReference type="PROSITE" id="PS52016">
    <property type="entry name" value="TONB_DEPENDENT_REC_3"/>
    <property type="match status" value="1"/>
</dbReference>
<keyword evidence="2 12" id="KW-0813">Transport</keyword>
<evidence type="ECO:0000259" key="15">
    <source>
        <dbReference type="SMART" id="SM00965"/>
    </source>
</evidence>
<dbReference type="Proteomes" id="UP001193389">
    <property type="component" value="Chromosome"/>
</dbReference>
<evidence type="ECO:0000256" key="8">
    <source>
        <dbReference type="ARBA" id="ARBA00023077"/>
    </source>
</evidence>
<sequence length="1166" mass="129214">MFRMVRFTLFCFFLSLIQVMALDSYSQQTRISLNQHDQRLEEVLKTIEDKSEFFFLYNRDLINVNQKVNINASNQTINRILDELLKGTDISYSVVNRQIILSNLEGISGLTAQQQKSISGKVTDSSGGSLPGVSVVVKGTTTGTITDSNGNYLLANVPGNATLQFSFVGMKTQEIVIGGKATINITLADETIGLDEVVAVGYATQRKEDLTGAVSVVNMKELAQQPIGTVTSQLQGRASGVTILGGGQPGETPQIRIRGINTFGNNTPLFVVDGMPTTNINNLNPDDILTMQVLKDASASIYGSRAANGVIILTTKAGSGKIKVQYDAYYGIQTVEQGNVWDLNSPQELADLKWSAMKNSNPGVAINDPLYGNGAKPVLPDYIYPIGLLEGDPRVNPSLYNVNPFYTNVADIQNFYRITKANKLGTDWFHEIFSAAPTMKHNLEVSGGNENAKYLFSMNYLNQEGTLINTYLKRYILRANIQFNVTKRIRVGENIAFSVRSNPQVNALYEGSPIGYAIREQSIIPVHDIMGNYGGAYGGILGDAKNPVAMLERNKNNKQMESSLFGNVFGEFDVIDDLTLRTSFGGAISNGQYRSFNFPEYENGENNPANYYSESANNNYNWTWTNTLQYKKVLNDIHKLTLIAGTEAYQNSGGTVGGTTYDYFSFDPNFTTLSTGSGTQTNYSSKYVDALFSYIGRLDYIYNDKYLLGATIRRDGSSRFLNKQYGWFPAVSAAWRISKESFMQGANLEWIDDLKLRTGYGIMGNQLNVDAANAFTTYGSDRVLSSYDITGSGNSLIEGFKKNRVGNPDAEWEKNINLNIGLDATLFKGKLNLTIDYYRKDIKDMLYNPDLIGTAGLASKPFVNVAAMRNKGIDLSASTFFNITKDLKLDASLTFTSFNNKILNVSNLASYFDIDSRRFSGSTIVRNAVGHSVGQFYGFKTDGFWNSQEEIDAANASVRNTEDPNAVYQSDVKVGRFRYADTNGDGKITFDDRTFLGNPNPDFSYGLNLGLNYKNFDFGIFFYGVSGNDIWNNVLWWTDFYSNLKGPKSHTALNNSWTPQNHNAKAPIQEELGSFSSSSVPNSYFVENGSYLRAKNIQIGYTFSPKLLELVKIDKLRIYFQAENLFTITKYSGLDPEVSGNSVNFGIDEGSYPTPKQFLMGVNLTF</sequence>
<keyword evidence="11 12" id="KW-0998">Cell outer membrane</keyword>
<keyword evidence="8 13" id="KW-0798">TonB box</keyword>
<evidence type="ECO:0000313" key="16">
    <source>
        <dbReference type="EMBL" id="BBE20407.1"/>
    </source>
</evidence>
<name>A0A5K7SG42_9BACT</name>
<dbReference type="AlphaFoldDB" id="A0A5K7SG42"/>
<keyword evidence="7" id="KW-0408">Iron</keyword>
<dbReference type="GO" id="GO:0015344">
    <property type="term" value="F:siderophore uptake transmembrane transporter activity"/>
    <property type="evidence" value="ECO:0007669"/>
    <property type="project" value="TreeGrafter"/>
</dbReference>
<evidence type="ECO:0000256" key="12">
    <source>
        <dbReference type="PROSITE-ProRule" id="PRU01360"/>
    </source>
</evidence>
<protein>
    <submittedName>
        <fullName evidence="16">SusC, outer membrane protein</fullName>
    </submittedName>
</protein>
<dbReference type="NCBIfam" id="TIGR04057">
    <property type="entry name" value="SusC_RagA_signa"/>
    <property type="match status" value="1"/>
</dbReference>
<evidence type="ECO:0000313" key="17">
    <source>
        <dbReference type="Proteomes" id="UP001193389"/>
    </source>
</evidence>
<dbReference type="GO" id="GO:0009279">
    <property type="term" value="C:cell outer membrane"/>
    <property type="evidence" value="ECO:0007669"/>
    <property type="project" value="UniProtKB-SubCell"/>
</dbReference>
<dbReference type="Gene3D" id="2.170.130.10">
    <property type="entry name" value="TonB-dependent receptor, plug domain"/>
    <property type="match status" value="1"/>
</dbReference>
<evidence type="ECO:0000256" key="1">
    <source>
        <dbReference type="ARBA" id="ARBA00004571"/>
    </source>
</evidence>
<evidence type="ECO:0000256" key="4">
    <source>
        <dbReference type="ARBA" id="ARBA00022496"/>
    </source>
</evidence>
<evidence type="ECO:0000256" key="3">
    <source>
        <dbReference type="ARBA" id="ARBA00022452"/>
    </source>
</evidence>
<evidence type="ECO:0000256" key="13">
    <source>
        <dbReference type="RuleBase" id="RU003357"/>
    </source>
</evidence>